<dbReference type="EMBL" id="QVIG01000001">
    <property type="protein sequence ID" value="RGD60685.1"/>
    <property type="molecule type" value="Genomic_DNA"/>
</dbReference>
<reference evidence="1 2" key="1">
    <citation type="submission" date="2018-08" db="EMBL/GenBank/DDBJ databases">
        <title>Diversity &amp; Physiological Properties of Lignin-Decomposing Actinobacteria from Soil.</title>
        <authorList>
            <person name="Roh S.G."/>
            <person name="Kim S.B."/>
        </authorList>
    </citation>
    <scope>NUCLEOTIDE SEQUENCE [LARGE SCALE GENOMIC DNA]</scope>
    <source>
        <strain evidence="1 2">MMS17-GH009</strain>
    </source>
</reference>
<accession>A0A372ZZR9</accession>
<protein>
    <submittedName>
        <fullName evidence="1">Uncharacterized protein</fullName>
    </submittedName>
</protein>
<dbReference type="AlphaFoldDB" id="A0A372ZZR9"/>
<name>A0A372ZZR9_9ACTN</name>
<keyword evidence="2" id="KW-1185">Reference proteome</keyword>
<evidence type="ECO:0000313" key="1">
    <source>
        <dbReference type="EMBL" id="RGD60685.1"/>
    </source>
</evidence>
<comment type="caution">
    <text evidence="1">The sequence shown here is derived from an EMBL/GenBank/DDBJ whole genome shotgun (WGS) entry which is preliminary data.</text>
</comment>
<organism evidence="1 2">
    <name type="scientific">Kitasatospora xanthocidica</name>
    <dbReference type="NCBI Taxonomy" id="83382"/>
    <lineage>
        <taxon>Bacteria</taxon>
        <taxon>Bacillati</taxon>
        <taxon>Actinomycetota</taxon>
        <taxon>Actinomycetes</taxon>
        <taxon>Kitasatosporales</taxon>
        <taxon>Streptomycetaceae</taxon>
        <taxon>Kitasatospora</taxon>
    </lineage>
</organism>
<gene>
    <name evidence="1" type="ORF">DR950_25525</name>
</gene>
<dbReference type="Proteomes" id="UP000263377">
    <property type="component" value="Unassembled WGS sequence"/>
</dbReference>
<sequence length="78" mass="8527">MDLDQALWEMWKSMDVPEGIHVEIIEGFGAVTVLTGPDPERRAYATSTRVPYGKEAVIPEGPAKGFVIGPEITGERRG</sequence>
<evidence type="ECO:0000313" key="2">
    <source>
        <dbReference type="Proteomes" id="UP000263377"/>
    </source>
</evidence>
<proteinExistence type="predicted"/>